<feature type="domain" description="Flavin reductase like" evidence="3">
    <location>
        <begin position="19"/>
        <end position="162"/>
    </location>
</feature>
<dbReference type="InterPro" id="IPR012349">
    <property type="entry name" value="Split_barrel_FMN-bd"/>
</dbReference>
<dbReference type="EMBL" id="CAEZUP010000028">
    <property type="protein sequence ID" value="CAB4607201.1"/>
    <property type="molecule type" value="Genomic_DNA"/>
</dbReference>
<dbReference type="Pfam" id="PF01613">
    <property type="entry name" value="Flavin_Reduct"/>
    <property type="match status" value="1"/>
</dbReference>
<accession>A0A6J6H0L8</accession>
<dbReference type="GO" id="GO:0010181">
    <property type="term" value="F:FMN binding"/>
    <property type="evidence" value="ECO:0007669"/>
    <property type="project" value="InterPro"/>
</dbReference>
<keyword evidence="2" id="KW-0560">Oxidoreductase</keyword>
<evidence type="ECO:0000313" key="4">
    <source>
        <dbReference type="EMBL" id="CAB4607201.1"/>
    </source>
</evidence>
<dbReference type="PANTHER" id="PTHR30466:SF11">
    <property type="entry name" value="FLAVIN-DEPENDENT MONOOXYGENASE, REDUCTASE SUBUNIT HSAB"/>
    <property type="match status" value="1"/>
</dbReference>
<dbReference type="PANTHER" id="PTHR30466">
    <property type="entry name" value="FLAVIN REDUCTASE"/>
    <property type="match status" value="1"/>
</dbReference>
<name>A0A6J6H0L8_9ZZZZ</name>
<sequence length="165" mass="17601">MSEPTEFPVIDAAKYRQVLGHFPTGVTVITAMTADGPAGMAIGSFSSLSLDPAQVLFCPGKTSGSWAKLKSVDTFCVNILAEDQEDVCRIFASRSEDKFAEIGWKRSANGSPLINGALAYIDCTTFGILEGGDHDIVVGSVTDLEVMHEGAPLIFFRGGYGRVTF</sequence>
<evidence type="ECO:0000259" key="3">
    <source>
        <dbReference type="SMART" id="SM00903"/>
    </source>
</evidence>
<dbReference type="GO" id="GO:0042602">
    <property type="term" value="F:riboflavin reductase (NADPH) activity"/>
    <property type="evidence" value="ECO:0007669"/>
    <property type="project" value="TreeGrafter"/>
</dbReference>
<proteinExistence type="inferred from homology"/>
<comment type="similarity">
    <text evidence="1">Belongs to the non-flavoprotein flavin reductase family.</text>
</comment>
<dbReference type="Gene3D" id="2.30.110.10">
    <property type="entry name" value="Electron Transport, Fmn-binding Protein, Chain A"/>
    <property type="match status" value="1"/>
</dbReference>
<dbReference type="InterPro" id="IPR050268">
    <property type="entry name" value="NADH-dep_flavin_reductase"/>
</dbReference>
<evidence type="ECO:0000256" key="2">
    <source>
        <dbReference type="ARBA" id="ARBA00023002"/>
    </source>
</evidence>
<dbReference type="AlphaFoldDB" id="A0A6J6H0L8"/>
<dbReference type="InterPro" id="IPR002563">
    <property type="entry name" value="Flavin_Rdtase-like_dom"/>
</dbReference>
<evidence type="ECO:0000256" key="1">
    <source>
        <dbReference type="ARBA" id="ARBA00008898"/>
    </source>
</evidence>
<dbReference type="SUPFAM" id="SSF50475">
    <property type="entry name" value="FMN-binding split barrel"/>
    <property type="match status" value="1"/>
</dbReference>
<gene>
    <name evidence="4" type="ORF">UFOPK1835_00854</name>
</gene>
<dbReference type="SMART" id="SM00903">
    <property type="entry name" value="Flavin_Reduct"/>
    <property type="match status" value="1"/>
</dbReference>
<reference evidence="4" key="1">
    <citation type="submission" date="2020-05" db="EMBL/GenBank/DDBJ databases">
        <authorList>
            <person name="Chiriac C."/>
            <person name="Salcher M."/>
            <person name="Ghai R."/>
            <person name="Kavagutti S V."/>
        </authorList>
    </citation>
    <scope>NUCLEOTIDE SEQUENCE</scope>
</reference>
<protein>
    <submittedName>
        <fullName evidence="4">Unannotated protein</fullName>
    </submittedName>
</protein>
<organism evidence="4">
    <name type="scientific">freshwater metagenome</name>
    <dbReference type="NCBI Taxonomy" id="449393"/>
    <lineage>
        <taxon>unclassified sequences</taxon>
        <taxon>metagenomes</taxon>
        <taxon>ecological metagenomes</taxon>
    </lineage>
</organism>